<evidence type="ECO:0000313" key="1">
    <source>
        <dbReference type="EMBL" id="JAH90242.1"/>
    </source>
</evidence>
<name>A0A0E9WIT1_ANGAN</name>
<reference evidence="1" key="1">
    <citation type="submission" date="2014-11" db="EMBL/GenBank/DDBJ databases">
        <authorList>
            <person name="Amaro Gonzalez C."/>
        </authorList>
    </citation>
    <scope>NUCLEOTIDE SEQUENCE</scope>
</reference>
<accession>A0A0E9WIT1</accession>
<sequence>MMDRSAIKHHCVALGPSNIKKQLTSLTNIQSDCTIIIFLLNCFGSTGTTYKRYLQCLLEQNTFIIKIKHKPHDLCQLTALP</sequence>
<dbReference type="AlphaFoldDB" id="A0A0E9WIT1"/>
<reference evidence="1" key="2">
    <citation type="journal article" date="2015" name="Fish Shellfish Immunol.">
        <title>Early steps in the European eel (Anguilla anguilla)-Vibrio vulnificus interaction in the gills: Role of the RtxA13 toxin.</title>
        <authorList>
            <person name="Callol A."/>
            <person name="Pajuelo D."/>
            <person name="Ebbesson L."/>
            <person name="Teles M."/>
            <person name="MacKenzie S."/>
            <person name="Amaro C."/>
        </authorList>
    </citation>
    <scope>NUCLEOTIDE SEQUENCE</scope>
</reference>
<protein>
    <submittedName>
        <fullName evidence="1">Uncharacterized protein</fullName>
    </submittedName>
</protein>
<organism evidence="1">
    <name type="scientific">Anguilla anguilla</name>
    <name type="common">European freshwater eel</name>
    <name type="synonym">Muraena anguilla</name>
    <dbReference type="NCBI Taxonomy" id="7936"/>
    <lineage>
        <taxon>Eukaryota</taxon>
        <taxon>Metazoa</taxon>
        <taxon>Chordata</taxon>
        <taxon>Craniata</taxon>
        <taxon>Vertebrata</taxon>
        <taxon>Euteleostomi</taxon>
        <taxon>Actinopterygii</taxon>
        <taxon>Neopterygii</taxon>
        <taxon>Teleostei</taxon>
        <taxon>Anguilliformes</taxon>
        <taxon>Anguillidae</taxon>
        <taxon>Anguilla</taxon>
    </lineage>
</organism>
<dbReference type="EMBL" id="GBXM01018335">
    <property type="protein sequence ID" value="JAH90242.1"/>
    <property type="molecule type" value="Transcribed_RNA"/>
</dbReference>
<proteinExistence type="predicted"/>